<accession>A0ABT1LVF8</accession>
<protein>
    <recommendedName>
        <fullName evidence="4">Lipoprotein</fullName>
    </recommendedName>
</protein>
<organism evidence="2 3">
    <name type="scientific">Pseudarthrobacter humi</name>
    <dbReference type="NCBI Taxonomy" id="2952523"/>
    <lineage>
        <taxon>Bacteria</taxon>
        <taxon>Bacillati</taxon>
        <taxon>Actinomycetota</taxon>
        <taxon>Actinomycetes</taxon>
        <taxon>Micrococcales</taxon>
        <taxon>Micrococcaceae</taxon>
        <taxon>Pseudarthrobacter</taxon>
    </lineage>
</organism>
<dbReference type="Proteomes" id="UP001524318">
    <property type="component" value="Unassembled WGS sequence"/>
</dbReference>
<evidence type="ECO:0000256" key="1">
    <source>
        <dbReference type="SAM" id="MobiDB-lite"/>
    </source>
</evidence>
<dbReference type="EMBL" id="JANCLV010000016">
    <property type="protein sequence ID" value="MCP9001618.1"/>
    <property type="molecule type" value="Genomic_DNA"/>
</dbReference>
<gene>
    <name evidence="2" type="ORF">NFC73_18070</name>
</gene>
<proteinExistence type="predicted"/>
<comment type="caution">
    <text evidence="2">The sequence shown here is derived from an EMBL/GenBank/DDBJ whole genome shotgun (WGS) entry which is preliminary data.</text>
</comment>
<dbReference type="RefSeq" id="WP_254752458.1">
    <property type="nucleotide sequence ID" value="NZ_JANCLV010000016.1"/>
</dbReference>
<evidence type="ECO:0000313" key="3">
    <source>
        <dbReference type="Proteomes" id="UP001524318"/>
    </source>
</evidence>
<evidence type="ECO:0000313" key="2">
    <source>
        <dbReference type="EMBL" id="MCP9001618.1"/>
    </source>
</evidence>
<evidence type="ECO:0008006" key="4">
    <source>
        <dbReference type="Google" id="ProtNLM"/>
    </source>
</evidence>
<name>A0ABT1LVF8_9MICC</name>
<dbReference type="PROSITE" id="PS51257">
    <property type="entry name" value="PROKAR_LIPOPROTEIN"/>
    <property type="match status" value="1"/>
</dbReference>
<reference evidence="2 3" key="1">
    <citation type="submission" date="2022-06" db="EMBL/GenBank/DDBJ databases">
        <title>Pseudarthrobacter sp. strain RMG13 Genome sequencing and assembly.</title>
        <authorList>
            <person name="Kim I."/>
        </authorList>
    </citation>
    <scope>NUCLEOTIDE SEQUENCE [LARGE SCALE GENOMIC DNA]</scope>
    <source>
        <strain evidence="2 3">RMG13</strain>
    </source>
</reference>
<keyword evidence="3" id="KW-1185">Reference proteome</keyword>
<feature type="region of interest" description="Disordered" evidence="1">
    <location>
        <begin position="146"/>
        <end position="167"/>
    </location>
</feature>
<sequence>MRRVWGLLVRPAVLMLAACILVAGCSNVCPAIGWVNSITVELAGDVSHVDTVQLCADGACSELRPEPGTAAPRIIVTTPLDARAPHTPEAQPPTMAPFYAERIDADTWRFTVNMSSPDHVIAKALSATGEFLAETETDLDWKRVGGSAQCGGPSEASPVELTIRPRL</sequence>